<gene>
    <name evidence="4" type="ORF">SAMN02745248_01062</name>
</gene>
<dbReference type="OrthoDB" id="1958008at2"/>
<keyword evidence="5" id="KW-1185">Reference proteome</keyword>
<keyword evidence="2" id="KW-1133">Transmembrane helix</keyword>
<dbReference type="InterPro" id="IPR013783">
    <property type="entry name" value="Ig-like_fold"/>
</dbReference>
<accession>A0A1M6MHM3</accession>
<keyword evidence="2" id="KW-0812">Transmembrane</keyword>
<keyword evidence="3" id="KW-0732">Signal</keyword>
<reference evidence="4 5" key="1">
    <citation type="submission" date="2016-11" db="EMBL/GenBank/DDBJ databases">
        <authorList>
            <person name="Jaros S."/>
            <person name="Januszkiewicz K."/>
            <person name="Wedrychowicz H."/>
        </authorList>
    </citation>
    <scope>NUCLEOTIDE SEQUENCE [LARGE SCALE GENOMIC DNA]</scope>
    <source>
        <strain evidence="4 5">DSM 3090</strain>
    </source>
</reference>
<organism evidence="4 5">
    <name type="scientific">Hathewaya proteolytica DSM 3090</name>
    <dbReference type="NCBI Taxonomy" id="1121331"/>
    <lineage>
        <taxon>Bacteria</taxon>
        <taxon>Bacillati</taxon>
        <taxon>Bacillota</taxon>
        <taxon>Clostridia</taxon>
        <taxon>Eubacteriales</taxon>
        <taxon>Clostridiaceae</taxon>
        <taxon>Hathewaya</taxon>
    </lineage>
</organism>
<dbReference type="EMBL" id="FRAD01000007">
    <property type="protein sequence ID" value="SHJ82957.1"/>
    <property type="molecule type" value="Genomic_DNA"/>
</dbReference>
<protein>
    <submittedName>
        <fullName evidence="4">Uncharacterized protein</fullName>
    </submittedName>
</protein>
<feature type="transmembrane region" description="Helical" evidence="2">
    <location>
        <begin position="226"/>
        <end position="248"/>
    </location>
</feature>
<dbReference type="Proteomes" id="UP000183952">
    <property type="component" value="Unassembled WGS sequence"/>
</dbReference>
<proteinExistence type="predicted"/>
<feature type="region of interest" description="Disordered" evidence="1">
    <location>
        <begin position="180"/>
        <end position="220"/>
    </location>
</feature>
<evidence type="ECO:0000313" key="4">
    <source>
        <dbReference type="EMBL" id="SHJ82957.1"/>
    </source>
</evidence>
<evidence type="ECO:0000256" key="2">
    <source>
        <dbReference type="SAM" id="Phobius"/>
    </source>
</evidence>
<evidence type="ECO:0000256" key="1">
    <source>
        <dbReference type="SAM" id="MobiDB-lite"/>
    </source>
</evidence>
<keyword evidence="2" id="KW-0472">Membrane</keyword>
<feature type="compositionally biased region" description="Basic and acidic residues" evidence="1">
    <location>
        <begin position="192"/>
        <end position="202"/>
    </location>
</feature>
<dbReference type="Gene3D" id="2.60.40.10">
    <property type="entry name" value="Immunoglobulins"/>
    <property type="match status" value="1"/>
</dbReference>
<dbReference type="AlphaFoldDB" id="A0A1M6MHM3"/>
<dbReference type="STRING" id="1121331.SAMN02745248_01062"/>
<evidence type="ECO:0000313" key="5">
    <source>
        <dbReference type="Proteomes" id="UP000183952"/>
    </source>
</evidence>
<dbReference type="RefSeq" id="WP_072903094.1">
    <property type="nucleotide sequence ID" value="NZ_FRAD01000007.1"/>
</dbReference>
<name>A0A1M6MHM3_9CLOT</name>
<evidence type="ECO:0000256" key="3">
    <source>
        <dbReference type="SAM" id="SignalP"/>
    </source>
</evidence>
<feature type="chain" id="PRO_5009919522" evidence="3">
    <location>
        <begin position="26"/>
        <end position="252"/>
    </location>
</feature>
<feature type="signal peptide" evidence="3">
    <location>
        <begin position="1"/>
        <end position="25"/>
    </location>
</feature>
<sequence>MKKIIGVLVCCFLILFCFYPFHAFATELDYASKKIGDISITVKTPDTKKPVSGFNVYIYKIATVENSPNGMKYKITGDFKNAGLDPGSDNDQWQSMAKALTEYADINKVEPIKLLTNESGKATLKSCNLGVYLVTFDKIMPKELPYSGINPFVLSIPYTSEDGRTLIYKVEAFPKVEVTIEEPNNPYDPNDDIDKDKDKDDFPTDDNPDPDHTPDPKLPQTGILKWPIPVLAVSGVLIFSLGWADVFLRRKK</sequence>